<accession>A0A9W7D8V7</accession>
<name>A0A9W7D8V7_9STRA</name>
<feature type="region of interest" description="Disordered" evidence="1">
    <location>
        <begin position="1"/>
        <end position="23"/>
    </location>
</feature>
<gene>
    <name evidence="2" type="ORF">Plil01_001775500</name>
</gene>
<comment type="caution">
    <text evidence="2">The sequence shown here is derived from an EMBL/GenBank/DDBJ whole genome shotgun (WGS) entry which is preliminary data.</text>
</comment>
<keyword evidence="3" id="KW-1185">Reference proteome</keyword>
<evidence type="ECO:0000313" key="3">
    <source>
        <dbReference type="Proteomes" id="UP001165083"/>
    </source>
</evidence>
<dbReference type="AlphaFoldDB" id="A0A9W7D8V7"/>
<protein>
    <submittedName>
        <fullName evidence="2">Unnamed protein product</fullName>
    </submittedName>
</protein>
<dbReference type="Proteomes" id="UP001165083">
    <property type="component" value="Unassembled WGS sequence"/>
</dbReference>
<evidence type="ECO:0000256" key="1">
    <source>
        <dbReference type="SAM" id="MobiDB-lite"/>
    </source>
</evidence>
<dbReference type="EMBL" id="BSXW01012438">
    <property type="protein sequence ID" value="GMF65021.1"/>
    <property type="molecule type" value="Genomic_DNA"/>
</dbReference>
<evidence type="ECO:0000313" key="2">
    <source>
        <dbReference type="EMBL" id="GMF65021.1"/>
    </source>
</evidence>
<organism evidence="2 3">
    <name type="scientific">Phytophthora lilii</name>
    <dbReference type="NCBI Taxonomy" id="2077276"/>
    <lineage>
        <taxon>Eukaryota</taxon>
        <taxon>Sar</taxon>
        <taxon>Stramenopiles</taxon>
        <taxon>Oomycota</taxon>
        <taxon>Peronosporomycetes</taxon>
        <taxon>Peronosporales</taxon>
        <taxon>Peronosporaceae</taxon>
        <taxon>Phytophthora</taxon>
    </lineage>
</organism>
<sequence length="68" mass="7536">MMATEDGYVASSDSAYEGEEFHDQAQSQSEGYIALASSRYSNKPLILWTVTPCISLKSFTTPQELTPR</sequence>
<reference evidence="2" key="1">
    <citation type="submission" date="2023-04" db="EMBL/GenBank/DDBJ databases">
        <title>Phytophthora lilii NBRC 32176.</title>
        <authorList>
            <person name="Ichikawa N."/>
            <person name="Sato H."/>
            <person name="Tonouchi N."/>
        </authorList>
    </citation>
    <scope>NUCLEOTIDE SEQUENCE</scope>
    <source>
        <strain evidence="2">NBRC 32176</strain>
    </source>
</reference>
<proteinExistence type="predicted"/>